<dbReference type="RefSeq" id="WP_197310405.1">
    <property type="nucleotide sequence ID" value="NZ_JADZLT010000042.1"/>
</dbReference>
<reference evidence="4" key="1">
    <citation type="submission" date="2020-12" db="EMBL/GenBank/DDBJ databases">
        <title>Methylobrevis albus sp. nov., isolated from fresh water lack sediment.</title>
        <authorList>
            <person name="Zou Q."/>
        </authorList>
    </citation>
    <scope>NUCLEOTIDE SEQUENCE</scope>
    <source>
        <strain evidence="4">L22</strain>
    </source>
</reference>
<comment type="caution">
    <text evidence="4">The sequence shown here is derived from an EMBL/GenBank/DDBJ whole genome shotgun (WGS) entry which is preliminary data.</text>
</comment>
<gene>
    <name evidence="4" type="ORF">I5731_05700</name>
</gene>
<evidence type="ECO:0000313" key="5">
    <source>
        <dbReference type="Proteomes" id="UP000631694"/>
    </source>
</evidence>
<dbReference type="SUPFAM" id="SSF55909">
    <property type="entry name" value="Pentein"/>
    <property type="match status" value="1"/>
</dbReference>
<dbReference type="EMBL" id="JADZLT010000042">
    <property type="protein sequence ID" value="MBH0237310.1"/>
    <property type="molecule type" value="Genomic_DNA"/>
</dbReference>
<evidence type="ECO:0000256" key="2">
    <source>
        <dbReference type="ARBA" id="ARBA00012171"/>
    </source>
</evidence>
<organism evidence="4 5">
    <name type="scientific">Methylobrevis albus</name>
    <dbReference type="NCBI Taxonomy" id="2793297"/>
    <lineage>
        <taxon>Bacteria</taxon>
        <taxon>Pseudomonadati</taxon>
        <taxon>Pseudomonadota</taxon>
        <taxon>Alphaproteobacteria</taxon>
        <taxon>Hyphomicrobiales</taxon>
        <taxon>Pleomorphomonadaceae</taxon>
        <taxon>Methylobrevis</taxon>
    </lineage>
</organism>
<evidence type="ECO:0000256" key="3">
    <source>
        <dbReference type="ARBA" id="ARBA00049429"/>
    </source>
</evidence>
<dbReference type="Proteomes" id="UP000631694">
    <property type="component" value="Unassembled WGS sequence"/>
</dbReference>
<evidence type="ECO:0000313" key="4">
    <source>
        <dbReference type="EMBL" id="MBH0237310.1"/>
    </source>
</evidence>
<dbReference type="Gene3D" id="3.75.10.10">
    <property type="entry name" value="L-arginine/glycine Amidinotransferase, Chain A"/>
    <property type="match status" value="1"/>
</dbReference>
<comment type="catalytic activity">
    <reaction evidence="3">
        <text>L-arginine + H2O = L-citrulline + NH4(+)</text>
        <dbReference type="Rhea" id="RHEA:19597"/>
        <dbReference type="ChEBI" id="CHEBI:15377"/>
        <dbReference type="ChEBI" id="CHEBI:28938"/>
        <dbReference type="ChEBI" id="CHEBI:32682"/>
        <dbReference type="ChEBI" id="CHEBI:57743"/>
        <dbReference type="EC" id="3.5.3.6"/>
    </reaction>
</comment>
<name>A0A931MXT1_9HYPH</name>
<keyword evidence="5" id="KW-1185">Reference proteome</keyword>
<dbReference type="Pfam" id="PF19420">
    <property type="entry name" value="DDAH_eukar"/>
    <property type="match status" value="1"/>
</dbReference>
<dbReference type="AlphaFoldDB" id="A0A931MXT1"/>
<dbReference type="GO" id="GO:0019546">
    <property type="term" value="P:L-arginine deiminase pathway"/>
    <property type="evidence" value="ECO:0007669"/>
    <property type="project" value="TreeGrafter"/>
</dbReference>
<dbReference type="PANTHER" id="PTHR47271:SF2">
    <property type="entry name" value="ARGININE DEIMINASE"/>
    <property type="match status" value="1"/>
</dbReference>
<comment type="pathway">
    <text evidence="1">Amino-acid degradation; L-arginine degradation via ADI pathway; carbamoyl phosphate from L-arginine: step 1/2.</text>
</comment>
<dbReference type="PANTHER" id="PTHR47271">
    <property type="entry name" value="ARGININE DEIMINASE"/>
    <property type="match status" value="1"/>
</dbReference>
<sequence length="294" mass="32106">MAGEAPKWTVDSETGTLREVLLCRPDFYDWIPTNDIARRTIAAGGRLDPQALQAQYAELEAALDDAGVVRHYLTPAPQLPYQVYTRDSSQVTPWGPMVTQLFRPQRRGEVASIVDFYASAGCPIWRFASSGAVEGGDIHIIRPGLMAIGSSGERTTPEGAEEFAGWFRDAGWETRAVDFPEHFLHLDVIFSMVADGLALACSDVIDDAHLAWFRDHGIRLLPVTYKEAMGAMGCNVLALGGGRVISPRHSARINDMLRAEGLTVLDPELDLFARGGGSVHCMTMPLRRDPLAAA</sequence>
<protein>
    <recommendedName>
        <fullName evidence="2">arginine deiminase</fullName>
        <ecNumber evidence="2">3.5.3.6</ecNumber>
    </recommendedName>
</protein>
<evidence type="ECO:0000256" key="1">
    <source>
        <dbReference type="ARBA" id="ARBA00005213"/>
    </source>
</evidence>
<accession>A0A931MXT1</accession>
<dbReference type="EC" id="3.5.3.6" evidence="2"/>
<dbReference type="GO" id="GO:0016990">
    <property type="term" value="F:arginine deiminase activity"/>
    <property type="evidence" value="ECO:0007669"/>
    <property type="project" value="UniProtKB-EC"/>
</dbReference>
<proteinExistence type="predicted"/>